<protein>
    <submittedName>
        <fullName evidence="1">Uncharacterized protein</fullName>
    </submittedName>
</protein>
<dbReference type="AlphaFoldDB" id="A0A0V1KR40"/>
<organism evidence="1 2">
    <name type="scientific">Trichinella nativa</name>
    <dbReference type="NCBI Taxonomy" id="6335"/>
    <lineage>
        <taxon>Eukaryota</taxon>
        <taxon>Metazoa</taxon>
        <taxon>Ecdysozoa</taxon>
        <taxon>Nematoda</taxon>
        <taxon>Enoplea</taxon>
        <taxon>Dorylaimia</taxon>
        <taxon>Trichinellida</taxon>
        <taxon>Trichinellidae</taxon>
        <taxon>Trichinella</taxon>
    </lineage>
</organism>
<comment type="caution">
    <text evidence="1">The sequence shown here is derived from an EMBL/GenBank/DDBJ whole genome shotgun (WGS) entry which is preliminary data.</text>
</comment>
<proteinExistence type="predicted"/>
<gene>
    <name evidence="1" type="ORF">T02_15942</name>
</gene>
<evidence type="ECO:0000313" key="1">
    <source>
        <dbReference type="EMBL" id="KRZ49558.1"/>
    </source>
</evidence>
<dbReference type="Proteomes" id="UP000054721">
    <property type="component" value="Unassembled WGS sequence"/>
</dbReference>
<dbReference type="OrthoDB" id="5925966at2759"/>
<accession>A0A0V1KR40</accession>
<name>A0A0V1KR40_9BILA</name>
<dbReference type="EMBL" id="JYDW01000306">
    <property type="protein sequence ID" value="KRZ49558.1"/>
    <property type="molecule type" value="Genomic_DNA"/>
</dbReference>
<sequence length="112" mass="12606">MDIGHNSRCTNFEFRAFLLKLKTTSNGELFFSGLLRTDDDQCHDNYVSITCVKLPNAKVVSMCYTDAIKLFILKILVSYGSMDAGARRANISRCAGMLAQGNSWKTSRRKQE</sequence>
<evidence type="ECO:0000313" key="2">
    <source>
        <dbReference type="Proteomes" id="UP000054721"/>
    </source>
</evidence>
<reference evidence="1 2" key="1">
    <citation type="submission" date="2015-05" db="EMBL/GenBank/DDBJ databases">
        <title>Evolution of Trichinella species and genotypes.</title>
        <authorList>
            <person name="Korhonen P.K."/>
            <person name="Edoardo P."/>
            <person name="Giuseppe L.R."/>
            <person name="Gasser R.B."/>
        </authorList>
    </citation>
    <scope>NUCLEOTIDE SEQUENCE [LARGE SCALE GENOMIC DNA]</scope>
    <source>
        <strain evidence="1">ISS10</strain>
    </source>
</reference>
<keyword evidence="2" id="KW-1185">Reference proteome</keyword>